<dbReference type="EMBL" id="JAZDWU010000003">
    <property type="protein sequence ID" value="KAL0009480.1"/>
    <property type="molecule type" value="Genomic_DNA"/>
</dbReference>
<name>A0AAW2DFQ8_9ROSI</name>
<evidence type="ECO:0000313" key="2">
    <source>
        <dbReference type="Proteomes" id="UP001459277"/>
    </source>
</evidence>
<proteinExistence type="predicted"/>
<sequence length="68" mass="7645">MNLKGELHNLKKGADSVDLYLQKIKVVRDKLLAVGVIVDDEELLHIATKGLPKEYNAFRSAIRTRVLS</sequence>
<reference evidence="1 2" key="1">
    <citation type="submission" date="2024-01" db="EMBL/GenBank/DDBJ databases">
        <title>A telomere-to-telomere, gap-free genome of sweet tea (Lithocarpus litseifolius).</title>
        <authorList>
            <person name="Zhou J."/>
        </authorList>
    </citation>
    <scope>NUCLEOTIDE SEQUENCE [LARGE SCALE GENOMIC DNA]</scope>
    <source>
        <strain evidence="1">Zhou-2022a</strain>
        <tissue evidence="1">Leaf</tissue>
    </source>
</reference>
<comment type="caution">
    <text evidence="1">The sequence shown here is derived from an EMBL/GenBank/DDBJ whole genome shotgun (WGS) entry which is preliminary data.</text>
</comment>
<keyword evidence="2" id="KW-1185">Reference proteome</keyword>
<dbReference type="PANTHER" id="PTHR47481">
    <property type="match status" value="1"/>
</dbReference>
<organism evidence="1 2">
    <name type="scientific">Lithocarpus litseifolius</name>
    <dbReference type="NCBI Taxonomy" id="425828"/>
    <lineage>
        <taxon>Eukaryota</taxon>
        <taxon>Viridiplantae</taxon>
        <taxon>Streptophyta</taxon>
        <taxon>Embryophyta</taxon>
        <taxon>Tracheophyta</taxon>
        <taxon>Spermatophyta</taxon>
        <taxon>Magnoliopsida</taxon>
        <taxon>eudicotyledons</taxon>
        <taxon>Gunneridae</taxon>
        <taxon>Pentapetalae</taxon>
        <taxon>rosids</taxon>
        <taxon>fabids</taxon>
        <taxon>Fagales</taxon>
        <taxon>Fagaceae</taxon>
        <taxon>Lithocarpus</taxon>
    </lineage>
</organism>
<accession>A0AAW2DFQ8</accession>
<dbReference type="PANTHER" id="PTHR47481:SF31">
    <property type="entry name" value="OS01G0873500 PROTEIN"/>
    <property type="match status" value="1"/>
</dbReference>
<dbReference type="Pfam" id="PF14223">
    <property type="entry name" value="Retrotran_gag_2"/>
    <property type="match status" value="1"/>
</dbReference>
<dbReference type="AlphaFoldDB" id="A0AAW2DFQ8"/>
<evidence type="ECO:0000313" key="1">
    <source>
        <dbReference type="EMBL" id="KAL0009480.1"/>
    </source>
</evidence>
<protein>
    <submittedName>
        <fullName evidence="1">Uncharacterized protein</fullName>
    </submittedName>
</protein>
<dbReference type="Proteomes" id="UP001459277">
    <property type="component" value="Unassembled WGS sequence"/>
</dbReference>
<gene>
    <name evidence="1" type="ORF">SO802_010982</name>
</gene>